<feature type="chain" id="PRO_5046572617" description="Cytochrome c oxidase subunit 2" evidence="20">
    <location>
        <begin position="26"/>
        <end position="374"/>
    </location>
</feature>
<dbReference type="Gene3D" id="1.10.760.10">
    <property type="entry name" value="Cytochrome c-like domain"/>
    <property type="match status" value="1"/>
</dbReference>
<comment type="cofactor">
    <cofactor evidence="18">
        <name>Cu cation</name>
        <dbReference type="ChEBI" id="CHEBI:23378"/>
    </cofactor>
    <text evidence="18">Binds a copper A center.</text>
</comment>
<keyword evidence="11 16" id="KW-0408">Iron</keyword>
<keyword evidence="4 16" id="KW-0349">Heme</keyword>
<evidence type="ECO:0000256" key="9">
    <source>
        <dbReference type="ARBA" id="ARBA00022982"/>
    </source>
</evidence>
<feature type="transmembrane region" description="Helical" evidence="19">
    <location>
        <begin position="47"/>
        <end position="68"/>
    </location>
</feature>
<dbReference type="SUPFAM" id="SSF49503">
    <property type="entry name" value="Cupredoxins"/>
    <property type="match status" value="1"/>
</dbReference>
<protein>
    <recommendedName>
        <fullName evidence="18">Cytochrome c oxidase subunit 2</fullName>
        <ecNumber evidence="18">7.1.1.9</ecNumber>
    </recommendedName>
</protein>
<keyword evidence="7 16" id="KW-0479">Metal-binding</keyword>
<dbReference type="Proteomes" id="UP000321121">
    <property type="component" value="Unassembled WGS sequence"/>
</dbReference>
<dbReference type="PANTHER" id="PTHR22888">
    <property type="entry name" value="CYTOCHROME C OXIDASE, SUBUNIT II"/>
    <property type="match status" value="1"/>
</dbReference>
<keyword evidence="8" id="KW-1278">Translocase</keyword>
<evidence type="ECO:0000259" key="22">
    <source>
        <dbReference type="PROSITE" id="PS50999"/>
    </source>
</evidence>
<comment type="catalytic activity">
    <reaction evidence="15 18">
        <text>4 Fe(II)-[cytochrome c] + O2 + 8 H(+)(in) = 4 Fe(III)-[cytochrome c] + 2 H2O + 4 H(+)(out)</text>
        <dbReference type="Rhea" id="RHEA:11436"/>
        <dbReference type="Rhea" id="RHEA-COMP:10350"/>
        <dbReference type="Rhea" id="RHEA-COMP:14399"/>
        <dbReference type="ChEBI" id="CHEBI:15377"/>
        <dbReference type="ChEBI" id="CHEBI:15378"/>
        <dbReference type="ChEBI" id="CHEBI:15379"/>
        <dbReference type="ChEBI" id="CHEBI:29033"/>
        <dbReference type="ChEBI" id="CHEBI:29034"/>
        <dbReference type="EC" id="7.1.1.9"/>
    </reaction>
</comment>
<evidence type="ECO:0000256" key="13">
    <source>
        <dbReference type="ARBA" id="ARBA00023136"/>
    </source>
</evidence>
<evidence type="ECO:0000256" key="17">
    <source>
        <dbReference type="RuleBase" id="RU000456"/>
    </source>
</evidence>
<evidence type="ECO:0000256" key="10">
    <source>
        <dbReference type="ARBA" id="ARBA00022989"/>
    </source>
</evidence>
<dbReference type="Pfam" id="PF00116">
    <property type="entry name" value="COX2"/>
    <property type="match status" value="1"/>
</dbReference>
<comment type="caution">
    <text evidence="24">The sequence shown here is derived from an EMBL/GenBank/DDBJ whole genome shotgun (WGS) entry which is preliminary data.</text>
</comment>
<dbReference type="EC" id="7.1.1.9" evidence="18"/>
<evidence type="ECO:0000256" key="19">
    <source>
        <dbReference type="SAM" id="Phobius"/>
    </source>
</evidence>
<dbReference type="Pfam" id="PF13442">
    <property type="entry name" value="Cytochrome_CBB3"/>
    <property type="match status" value="1"/>
</dbReference>
<evidence type="ECO:0000313" key="24">
    <source>
        <dbReference type="EMBL" id="GEK71830.1"/>
    </source>
</evidence>
<keyword evidence="20" id="KW-0732">Signal</keyword>
<reference evidence="24 25" key="1">
    <citation type="submission" date="2019-07" db="EMBL/GenBank/DDBJ databases">
        <title>Whole genome shotgun sequence of Halomonas halophila NBRC 102604.</title>
        <authorList>
            <person name="Hosoyama A."/>
            <person name="Uohara A."/>
            <person name="Ohji S."/>
            <person name="Ichikawa N."/>
        </authorList>
    </citation>
    <scope>NUCLEOTIDE SEQUENCE [LARGE SCALE GENOMIC DNA]</scope>
    <source>
        <strain evidence="24 25">NBRC 102604</strain>
    </source>
</reference>
<evidence type="ECO:0000256" key="5">
    <source>
        <dbReference type="ARBA" id="ARBA00022660"/>
    </source>
</evidence>
<dbReference type="Gene3D" id="1.10.287.90">
    <property type="match status" value="1"/>
</dbReference>
<accession>A0ABQ0U0R7</accession>
<dbReference type="Pfam" id="PF02790">
    <property type="entry name" value="COX2_TM"/>
    <property type="match status" value="1"/>
</dbReference>
<keyword evidence="13 19" id="KW-0472">Membrane</keyword>
<dbReference type="InterPro" id="IPR036257">
    <property type="entry name" value="Cyt_c_oxidase_su2_TM_sf"/>
</dbReference>
<keyword evidence="9 17" id="KW-0249">Electron transport</keyword>
<dbReference type="SUPFAM" id="SSF46626">
    <property type="entry name" value="Cytochrome c"/>
    <property type="match status" value="1"/>
</dbReference>
<comment type="similarity">
    <text evidence="2 17">Belongs to the cytochrome c oxidase subunit 2 family.</text>
</comment>
<dbReference type="InterPro" id="IPR002429">
    <property type="entry name" value="CcO_II-like_C"/>
</dbReference>
<proteinExistence type="inferred from homology"/>
<keyword evidence="25" id="KW-1185">Reference proteome</keyword>
<evidence type="ECO:0000256" key="15">
    <source>
        <dbReference type="ARBA" id="ARBA00047816"/>
    </source>
</evidence>
<dbReference type="PROSITE" id="PS00078">
    <property type="entry name" value="COX2"/>
    <property type="match status" value="1"/>
</dbReference>
<keyword evidence="10 19" id="KW-1133">Transmembrane helix</keyword>
<evidence type="ECO:0000256" key="2">
    <source>
        <dbReference type="ARBA" id="ARBA00007866"/>
    </source>
</evidence>
<evidence type="ECO:0000256" key="7">
    <source>
        <dbReference type="ARBA" id="ARBA00022723"/>
    </source>
</evidence>
<evidence type="ECO:0000256" key="12">
    <source>
        <dbReference type="ARBA" id="ARBA00023008"/>
    </source>
</evidence>
<organism evidence="24 25">
    <name type="scientific">Halomonas halophila</name>
    <dbReference type="NCBI Taxonomy" id="29573"/>
    <lineage>
        <taxon>Bacteria</taxon>
        <taxon>Pseudomonadati</taxon>
        <taxon>Pseudomonadota</taxon>
        <taxon>Gammaproteobacteria</taxon>
        <taxon>Oceanospirillales</taxon>
        <taxon>Halomonadaceae</taxon>
        <taxon>Halomonas</taxon>
    </lineage>
</organism>
<evidence type="ECO:0000256" key="20">
    <source>
        <dbReference type="SAM" id="SignalP"/>
    </source>
</evidence>
<sequence>MRMRKRLVWTMSGAVLVMPATAALANGWNMPVGVTDLSRDIHGLHMAIFWICVVIGIVVFGALFYSLFRYRRSRGAQPARFHEHTTVEVIWTVVPLLILVAMAVPATATLKSMYDSSEADMEVMITGQQWRWRYEYRDDEVAFLSSLATPREQIAGQQAKGEHYLLEVDRPLVLPVDRKVRLLLTSDDVIHSWWVPELGVKQDAIPGFVNENWVRINEPGIYRGQCAELCGRDHGFMPVVVEAVEPERFDAWLAERQAEAAEAAMGLDREWAMEELMARGEQVYGTICASCHQPDGSGNPPVFPALAGNQALLDDRERHIETVIDGIAGSAMPGFANTLDPAEIAAVITYERNAWGNEAGDSVQPSAIAERLAD</sequence>
<gene>
    <name evidence="24" type="primary">coxB</name>
    <name evidence="24" type="ORF">HHA04nite_03740</name>
</gene>
<keyword evidence="12 18" id="KW-0186">Copper</keyword>
<keyword evidence="5 17" id="KW-0679">Respiratory chain</keyword>
<feature type="domain" description="Cytochrome oxidase subunit II transmembrane region profile" evidence="22">
    <location>
        <begin position="22"/>
        <end position="117"/>
    </location>
</feature>
<dbReference type="SUPFAM" id="SSF81464">
    <property type="entry name" value="Cytochrome c oxidase subunit II-like, transmembrane region"/>
    <property type="match status" value="1"/>
</dbReference>
<dbReference type="InterPro" id="IPR009056">
    <property type="entry name" value="Cyt_c-like_dom"/>
</dbReference>
<dbReference type="InterPro" id="IPR045187">
    <property type="entry name" value="CcO_II"/>
</dbReference>
<dbReference type="PANTHER" id="PTHR22888:SF9">
    <property type="entry name" value="CYTOCHROME C OXIDASE SUBUNIT 2"/>
    <property type="match status" value="1"/>
</dbReference>
<dbReference type="InterPro" id="IPR011759">
    <property type="entry name" value="Cyt_c_oxidase_su2_TM_dom"/>
</dbReference>
<keyword evidence="3 17" id="KW-0813">Transport</keyword>
<evidence type="ECO:0000256" key="8">
    <source>
        <dbReference type="ARBA" id="ARBA00022967"/>
    </source>
</evidence>
<dbReference type="InterPro" id="IPR001505">
    <property type="entry name" value="Copper_CuA"/>
</dbReference>
<name>A0ABQ0U0R7_9GAMM</name>
<evidence type="ECO:0000256" key="18">
    <source>
        <dbReference type="RuleBase" id="RU004024"/>
    </source>
</evidence>
<dbReference type="NCBIfam" id="TIGR02866">
    <property type="entry name" value="CoxB"/>
    <property type="match status" value="1"/>
</dbReference>
<evidence type="ECO:0000259" key="23">
    <source>
        <dbReference type="PROSITE" id="PS51007"/>
    </source>
</evidence>
<evidence type="ECO:0000256" key="1">
    <source>
        <dbReference type="ARBA" id="ARBA00004141"/>
    </source>
</evidence>
<dbReference type="EMBL" id="BJUS01000002">
    <property type="protein sequence ID" value="GEK71830.1"/>
    <property type="molecule type" value="Genomic_DNA"/>
</dbReference>
<feature type="signal peptide" evidence="20">
    <location>
        <begin position="1"/>
        <end position="25"/>
    </location>
</feature>
<comment type="function">
    <text evidence="14 18">Subunits I and II form the functional core of the enzyme complex. Electrons originating in cytochrome c are transferred via heme a and Cu(A) to the binuclear center formed by heme a3 and Cu(B).</text>
</comment>
<dbReference type="InterPro" id="IPR014222">
    <property type="entry name" value="Cyt_c_oxidase_su2"/>
</dbReference>
<feature type="domain" description="Cytochrome c" evidence="23">
    <location>
        <begin position="275"/>
        <end position="355"/>
    </location>
</feature>
<dbReference type="PROSITE" id="PS50857">
    <property type="entry name" value="COX2_CUA"/>
    <property type="match status" value="1"/>
</dbReference>
<feature type="domain" description="Cytochrome oxidase subunit II copper A binding" evidence="21">
    <location>
        <begin position="118"/>
        <end position="255"/>
    </location>
</feature>
<evidence type="ECO:0000256" key="6">
    <source>
        <dbReference type="ARBA" id="ARBA00022692"/>
    </source>
</evidence>
<dbReference type="InterPro" id="IPR008972">
    <property type="entry name" value="Cupredoxin"/>
</dbReference>
<comment type="subcellular location">
    <subcellularLocation>
        <location evidence="17">Cell membrane</location>
        <topology evidence="17">Multi-pass membrane protein</topology>
    </subcellularLocation>
    <subcellularLocation>
        <location evidence="1">Membrane</location>
        <topology evidence="1">Multi-pass membrane protein</topology>
    </subcellularLocation>
</comment>
<evidence type="ECO:0000256" key="4">
    <source>
        <dbReference type="ARBA" id="ARBA00022617"/>
    </source>
</evidence>
<feature type="transmembrane region" description="Helical" evidence="19">
    <location>
        <begin position="89"/>
        <end position="108"/>
    </location>
</feature>
<keyword evidence="6 17" id="KW-0812">Transmembrane</keyword>
<dbReference type="PROSITE" id="PS51007">
    <property type="entry name" value="CYTC"/>
    <property type="match status" value="1"/>
</dbReference>
<dbReference type="PRINTS" id="PR01166">
    <property type="entry name" value="CYCOXIDASEII"/>
</dbReference>
<evidence type="ECO:0000313" key="25">
    <source>
        <dbReference type="Proteomes" id="UP000321121"/>
    </source>
</evidence>
<evidence type="ECO:0000256" key="3">
    <source>
        <dbReference type="ARBA" id="ARBA00022448"/>
    </source>
</evidence>
<evidence type="ECO:0000256" key="11">
    <source>
        <dbReference type="ARBA" id="ARBA00023004"/>
    </source>
</evidence>
<dbReference type="PROSITE" id="PS50999">
    <property type="entry name" value="COX2_TM"/>
    <property type="match status" value="1"/>
</dbReference>
<evidence type="ECO:0000256" key="14">
    <source>
        <dbReference type="ARBA" id="ARBA00024688"/>
    </source>
</evidence>
<evidence type="ECO:0000256" key="16">
    <source>
        <dbReference type="PROSITE-ProRule" id="PRU00433"/>
    </source>
</evidence>
<dbReference type="InterPro" id="IPR036909">
    <property type="entry name" value="Cyt_c-like_dom_sf"/>
</dbReference>
<dbReference type="Gene3D" id="2.60.40.420">
    <property type="entry name" value="Cupredoxins - blue copper proteins"/>
    <property type="match status" value="1"/>
</dbReference>
<evidence type="ECO:0000259" key="21">
    <source>
        <dbReference type="PROSITE" id="PS50857"/>
    </source>
</evidence>